<feature type="domain" description="Nitrite/Sulfite reductase ferredoxin-like" evidence="7">
    <location>
        <begin position="16"/>
        <end position="81"/>
    </location>
</feature>
<evidence type="ECO:0000256" key="3">
    <source>
        <dbReference type="ARBA" id="ARBA00022723"/>
    </source>
</evidence>
<evidence type="ECO:0000256" key="1">
    <source>
        <dbReference type="ARBA" id="ARBA00022485"/>
    </source>
</evidence>
<reference evidence="9" key="1">
    <citation type="submission" date="2023-07" db="EMBL/GenBank/DDBJ databases">
        <title>Paracoccus sp. MBLB3053 whole genome sequence.</title>
        <authorList>
            <person name="Hwang C.Y."/>
            <person name="Cho E.-S."/>
            <person name="Seo M.-J."/>
        </authorList>
    </citation>
    <scope>NUCLEOTIDE SEQUENCE [LARGE SCALE GENOMIC DNA]</scope>
    <source>
        <strain evidence="9">MBLB3053</strain>
    </source>
</reference>
<dbReference type="SUPFAM" id="SSF55124">
    <property type="entry name" value="Nitrite/Sulfite reductase N-terminal domain-like"/>
    <property type="match status" value="1"/>
</dbReference>
<proteinExistence type="predicted"/>
<sequence>MSAPEIRGWCPGAHRPMMSGDGLVVRIRPPFGEMNAEQAQGLASLASNCGNGIIELTSRANLQLRGVSPATYDQVAAGLAALGLLDADPAIEGRRNIVIDPFRSCGHDGMQGQICMLLSKGLAAEDLSRLPSKFGFVIDTGPFRRLAGISGDIRIEASGDNLVVRADGCGLGCLASDPPVAVGLALDLARWFIQSGGVGPDGRGRMARHLASGACLAERFAGAVPPNPEARPASPGFGLGGLLVGAAFGQLRSDDLHSLAELAPILRITPWRMVFLPGYDGNAPPSADLITDPSDPVLRISACTGSPGCPQSSVETRALARALASELPPSAGLHVSGCAKGCAHPKPEEITLVGRDGRFDLVRNGTAWDEPDLRSIPPGQELIIIGG</sequence>
<dbReference type="InterPro" id="IPR012798">
    <property type="entry name" value="Cbl_synth_CobG-like"/>
</dbReference>
<dbReference type="InterPro" id="IPR051329">
    <property type="entry name" value="NIR_SIR_4Fe-4S"/>
</dbReference>
<dbReference type="EC" id="1.14.13.83" evidence="8"/>
<dbReference type="GO" id="GO:0043818">
    <property type="term" value="F:precorrin-3B synthase activity"/>
    <property type="evidence" value="ECO:0007669"/>
    <property type="project" value="UniProtKB-EC"/>
</dbReference>
<dbReference type="PROSITE" id="PS00365">
    <property type="entry name" value="NIR_SIR"/>
    <property type="match status" value="1"/>
</dbReference>
<keyword evidence="5" id="KW-0408">Iron</keyword>
<dbReference type="InterPro" id="IPR036136">
    <property type="entry name" value="Nit/Sulf_reduc_fer-like_dom_sf"/>
</dbReference>
<dbReference type="PANTHER" id="PTHR32439">
    <property type="entry name" value="FERREDOXIN--NITRITE REDUCTASE, CHLOROPLASTIC"/>
    <property type="match status" value="1"/>
</dbReference>
<evidence type="ECO:0000259" key="7">
    <source>
        <dbReference type="Pfam" id="PF03460"/>
    </source>
</evidence>
<accession>A0ABU2HT63</accession>
<name>A0ABU2HT63_9RHOB</name>
<evidence type="ECO:0000256" key="6">
    <source>
        <dbReference type="ARBA" id="ARBA00023014"/>
    </source>
</evidence>
<keyword evidence="6" id="KW-0411">Iron-sulfur</keyword>
<keyword evidence="9" id="KW-1185">Reference proteome</keyword>
<dbReference type="EMBL" id="JAVQLW010000001">
    <property type="protein sequence ID" value="MDS9468239.1"/>
    <property type="molecule type" value="Genomic_DNA"/>
</dbReference>
<evidence type="ECO:0000256" key="2">
    <source>
        <dbReference type="ARBA" id="ARBA00022617"/>
    </source>
</evidence>
<gene>
    <name evidence="8" type="primary">cobG</name>
    <name evidence="8" type="ORF">RGQ15_11740</name>
</gene>
<dbReference type="InterPro" id="IPR005117">
    <property type="entry name" value="NiRdtase/SiRdtase_haem-b_fer"/>
</dbReference>
<organism evidence="8 9">
    <name type="scientific">Paracoccus aurantius</name>
    <dbReference type="NCBI Taxonomy" id="3073814"/>
    <lineage>
        <taxon>Bacteria</taxon>
        <taxon>Pseudomonadati</taxon>
        <taxon>Pseudomonadota</taxon>
        <taxon>Alphaproteobacteria</taxon>
        <taxon>Rhodobacterales</taxon>
        <taxon>Paracoccaceae</taxon>
        <taxon>Paracoccus</taxon>
    </lineage>
</organism>
<evidence type="ECO:0000313" key="9">
    <source>
        <dbReference type="Proteomes" id="UP001269144"/>
    </source>
</evidence>
<dbReference type="Pfam" id="PF03460">
    <property type="entry name" value="NIR_SIR_ferr"/>
    <property type="match status" value="1"/>
</dbReference>
<dbReference type="InterPro" id="IPR045854">
    <property type="entry name" value="NO2/SO3_Rdtase_4Fe4S_sf"/>
</dbReference>
<dbReference type="RefSeq" id="WP_311160411.1">
    <property type="nucleotide sequence ID" value="NZ_JAVQLW010000001.1"/>
</dbReference>
<evidence type="ECO:0000256" key="4">
    <source>
        <dbReference type="ARBA" id="ARBA00023002"/>
    </source>
</evidence>
<dbReference type="PANTHER" id="PTHR32439:SF9">
    <property type="entry name" value="BLR3264 PROTEIN"/>
    <property type="match status" value="1"/>
</dbReference>
<keyword evidence="1" id="KW-0004">4Fe-4S</keyword>
<dbReference type="Gene3D" id="3.90.480.20">
    <property type="match status" value="1"/>
</dbReference>
<dbReference type="SUPFAM" id="SSF56014">
    <property type="entry name" value="Nitrite and sulphite reductase 4Fe-4S domain-like"/>
    <property type="match status" value="1"/>
</dbReference>
<dbReference type="Proteomes" id="UP001269144">
    <property type="component" value="Unassembled WGS sequence"/>
</dbReference>
<dbReference type="InterPro" id="IPR006066">
    <property type="entry name" value="NO2/SO3_Rdtase_FeS/sirohaem_BS"/>
</dbReference>
<protein>
    <submittedName>
        <fullName evidence="8">Precorrin-3B synthase</fullName>
        <ecNumber evidence="8">1.14.13.83</ecNumber>
    </submittedName>
</protein>
<dbReference type="NCBIfam" id="TIGR02435">
    <property type="entry name" value="CobG"/>
    <property type="match status" value="1"/>
</dbReference>
<keyword evidence="2" id="KW-0349">Heme</keyword>
<keyword evidence="3" id="KW-0479">Metal-binding</keyword>
<comment type="caution">
    <text evidence="8">The sequence shown here is derived from an EMBL/GenBank/DDBJ whole genome shotgun (WGS) entry which is preliminary data.</text>
</comment>
<evidence type="ECO:0000256" key="5">
    <source>
        <dbReference type="ARBA" id="ARBA00023004"/>
    </source>
</evidence>
<dbReference type="Gene3D" id="3.30.413.10">
    <property type="entry name" value="Sulfite Reductase Hemoprotein, domain 1"/>
    <property type="match status" value="1"/>
</dbReference>
<evidence type="ECO:0000313" key="8">
    <source>
        <dbReference type="EMBL" id="MDS9468239.1"/>
    </source>
</evidence>
<keyword evidence="4 8" id="KW-0560">Oxidoreductase</keyword>